<comment type="caution">
    <text evidence="1">The sequence shown here is derived from an EMBL/GenBank/DDBJ whole genome shotgun (WGS) entry which is preliminary data.</text>
</comment>
<dbReference type="EMBL" id="CM046507">
    <property type="protein sequence ID" value="KAI8668745.1"/>
    <property type="molecule type" value="Genomic_DNA"/>
</dbReference>
<evidence type="ECO:0000313" key="2">
    <source>
        <dbReference type="Proteomes" id="UP001065298"/>
    </source>
</evidence>
<protein>
    <submittedName>
        <fullName evidence="1">Uncharacterized protein</fullName>
    </submittedName>
</protein>
<reference evidence="1" key="1">
    <citation type="submission" date="2022-06" db="EMBL/GenBank/DDBJ databases">
        <title>Fusarium solani species complex genomes reveal bases of compartmentalisation and animal pathogenesis.</title>
        <authorList>
            <person name="Tsai I.J."/>
        </authorList>
    </citation>
    <scope>NUCLEOTIDE SEQUENCE</scope>
    <source>
        <strain evidence="1">Fu6.1</strain>
    </source>
</reference>
<gene>
    <name evidence="1" type="ORF">NCS57_00686800</name>
</gene>
<evidence type="ECO:0000313" key="1">
    <source>
        <dbReference type="EMBL" id="KAI8668745.1"/>
    </source>
</evidence>
<accession>A0ACC0QV68</accession>
<keyword evidence="2" id="KW-1185">Reference proteome</keyword>
<sequence>MAHHQSRASLGPFLAIAIDFGTTYSGVSYALSTCPDSVVPITGYPGSEVGYNDPVQVPSVLDLDTGKWGYEVAPSMKPMRWFKMLLLREEDMGKDTLQDAVYVTEARRQLRKRRKSAEDVVAIFLSKLWEHTLAQLRTKMLDGLPFKVAITVPAIWPPYAEEAMRRAAKTAGILKYRHAGDTTLELIQEPEAAALSILLERRSLPEIAASLKIPGYRVISNCLARLETHLSFATPEVVQLYDVISYMINSTNPYQVKECVTGDGKLAGATLIDEAFENHLYTKTSLKINDLERDEYQSFMARWEMNPKRLFNGQPEQPDFVFDAPIKAVGTWNRMRKKTEFRLTSEEMEFFFDKSYTGIRVLISEQLKRVKQATGQRPNHIFLVGGLGDSPYIYNKLKALYANTTVFRPHSRWSAVASGGVMRLLRDGIIAQAPPSQEKERALRSLPEVFSRRSRYNYGIAVKCDIEYLDDFDMEKDKVEIGPEGRYFTYRMQWYLVKGEEVLRHSPVEVPYDRYVQDERPPKCIFSIRYSHESEPPKRREATKILCQMECDWDKPIEQWKRVGNPSDGWRKYDDLTLAMTFEGGQPKWHLRVGTNTEVQNLQIKYMD</sequence>
<organism evidence="1 2">
    <name type="scientific">Fusarium keratoplasticum</name>
    <dbReference type="NCBI Taxonomy" id="1328300"/>
    <lineage>
        <taxon>Eukaryota</taxon>
        <taxon>Fungi</taxon>
        <taxon>Dikarya</taxon>
        <taxon>Ascomycota</taxon>
        <taxon>Pezizomycotina</taxon>
        <taxon>Sordariomycetes</taxon>
        <taxon>Hypocreomycetidae</taxon>
        <taxon>Hypocreales</taxon>
        <taxon>Nectriaceae</taxon>
        <taxon>Fusarium</taxon>
        <taxon>Fusarium solani species complex</taxon>
    </lineage>
</organism>
<dbReference type="Proteomes" id="UP001065298">
    <property type="component" value="Chromosome 5"/>
</dbReference>
<proteinExistence type="predicted"/>
<name>A0ACC0QV68_9HYPO</name>